<reference evidence="1 2" key="1">
    <citation type="submission" date="2019-12" db="EMBL/GenBank/DDBJ databases">
        <title>Sporaefaciens musculi gen. nov., sp. nov., a novel bacterium isolated from the caecum of an obese mouse.</title>
        <authorList>
            <person name="Rasmussen T.S."/>
            <person name="Streidl T."/>
            <person name="Hitch T.C.A."/>
            <person name="Wortmann E."/>
            <person name="Deptula P."/>
            <person name="Hansen M."/>
            <person name="Nielsen D.S."/>
            <person name="Clavel T."/>
            <person name="Vogensen F.K."/>
        </authorList>
    </citation>
    <scope>NUCLEOTIDE SEQUENCE [LARGE SCALE GENOMIC DNA]</scope>
    <source>
        <strain evidence="1 2">WCA-9-b2</strain>
    </source>
</reference>
<dbReference type="EMBL" id="WUQX01000001">
    <property type="protein sequence ID" value="MXP78270.1"/>
    <property type="molecule type" value="Genomic_DNA"/>
</dbReference>
<organism evidence="1 2">
    <name type="scientific">Sporofaciens musculi</name>
    <dbReference type="NCBI Taxonomy" id="2681861"/>
    <lineage>
        <taxon>Bacteria</taxon>
        <taxon>Bacillati</taxon>
        <taxon>Bacillota</taxon>
        <taxon>Clostridia</taxon>
        <taxon>Lachnospirales</taxon>
        <taxon>Lachnospiraceae</taxon>
        <taxon>Sporofaciens</taxon>
    </lineage>
</organism>
<accession>A0A7X3MKX9</accession>
<comment type="caution">
    <text evidence="1">The sequence shown here is derived from an EMBL/GenBank/DDBJ whole genome shotgun (WGS) entry which is preliminary data.</text>
</comment>
<keyword evidence="2" id="KW-1185">Reference proteome</keyword>
<dbReference type="RefSeq" id="WP_159754685.1">
    <property type="nucleotide sequence ID" value="NZ_CASSPE010000051.1"/>
</dbReference>
<evidence type="ECO:0000313" key="2">
    <source>
        <dbReference type="Proteomes" id="UP000460412"/>
    </source>
</evidence>
<proteinExistence type="predicted"/>
<protein>
    <submittedName>
        <fullName evidence="1">Uncharacterized protein</fullName>
    </submittedName>
</protein>
<name>A0A7X3MKX9_9FIRM</name>
<dbReference type="AlphaFoldDB" id="A0A7X3MKX9"/>
<sequence length="116" mass="13553">MGKTMREPPSTTKDNNDLYIEILMKALKEFHIPEGFCSIGEYTEEAVCLEKNEPSWMVYEGERGKKYNIKTHMNCRDACYDIISRVSQSNDAEKSLKDFFNLECEKISFNRFVYAV</sequence>
<evidence type="ECO:0000313" key="1">
    <source>
        <dbReference type="EMBL" id="MXP78270.1"/>
    </source>
</evidence>
<gene>
    <name evidence="1" type="ORF">GN277_23835</name>
</gene>
<dbReference type="Proteomes" id="UP000460412">
    <property type="component" value="Unassembled WGS sequence"/>
</dbReference>